<accession>A0ABW0MYE9</accession>
<dbReference type="EMBL" id="JBHSMD010000002">
    <property type="protein sequence ID" value="MFC5493291.1"/>
    <property type="molecule type" value="Genomic_DNA"/>
</dbReference>
<keyword evidence="3" id="KW-1185">Reference proteome</keyword>
<comment type="caution">
    <text evidence="2">The sequence shown here is derived from an EMBL/GenBank/DDBJ whole genome shotgun (WGS) entry which is preliminary data.</text>
</comment>
<gene>
    <name evidence="2" type="ORF">ACFPKY_09265</name>
</gene>
<feature type="compositionally biased region" description="Polar residues" evidence="1">
    <location>
        <begin position="80"/>
        <end position="89"/>
    </location>
</feature>
<evidence type="ECO:0000313" key="3">
    <source>
        <dbReference type="Proteomes" id="UP001595956"/>
    </source>
</evidence>
<proteinExistence type="predicted"/>
<sequence length="174" mass="18104">MTERQQPPTRPMGMRAPFLVLITALLGLALVPYPGSPAAASCAGPTLAIEGHDDGRRIPLVPGEEVTVTGRGFSTGCDDTGSQSVTPSCSGDDVGEEGKSEPMSDIELVVLQGKQTPEQISLAVADAGSAEDNELGQVTWTFVVPSTLSPGPAVLETVESEPLRVRIVRPSPVE</sequence>
<evidence type="ECO:0000313" key="2">
    <source>
        <dbReference type="EMBL" id="MFC5493291.1"/>
    </source>
</evidence>
<name>A0ABW0MYE9_9ACTN</name>
<feature type="region of interest" description="Disordered" evidence="1">
    <location>
        <begin position="74"/>
        <end position="100"/>
    </location>
</feature>
<dbReference type="RefSeq" id="WP_345172261.1">
    <property type="nucleotide sequence ID" value="NZ_BAABFQ010000003.1"/>
</dbReference>
<dbReference type="Proteomes" id="UP001595956">
    <property type="component" value="Unassembled WGS sequence"/>
</dbReference>
<protein>
    <recommendedName>
        <fullName evidence="4">IPT/TIG domain-containing protein</fullName>
    </recommendedName>
</protein>
<organism evidence="2 3">
    <name type="scientific">Nocardioides caricicola</name>
    <dbReference type="NCBI Taxonomy" id="634770"/>
    <lineage>
        <taxon>Bacteria</taxon>
        <taxon>Bacillati</taxon>
        <taxon>Actinomycetota</taxon>
        <taxon>Actinomycetes</taxon>
        <taxon>Propionibacteriales</taxon>
        <taxon>Nocardioidaceae</taxon>
        <taxon>Nocardioides</taxon>
    </lineage>
</organism>
<evidence type="ECO:0008006" key="4">
    <source>
        <dbReference type="Google" id="ProtNLM"/>
    </source>
</evidence>
<reference evidence="3" key="1">
    <citation type="journal article" date="2019" name="Int. J. Syst. Evol. Microbiol.">
        <title>The Global Catalogue of Microorganisms (GCM) 10K type strain sequencing project: providing services to taxonomists for standard genome sequencing and annotation.</title>
        <authorList>
            <consortium name="The Broad Institute Genomics Platform"/>
            <consortium name="The Broad Institute Genome Sequencing Center for Infectious Disease"/>
            <person name="Wu L."/>
            <person name="Ma J."/>
        </authorList>
    </citation>
    <scope>NUCLEOTIDE SEQUENCE [LARGE SCALE GENOMIC DNA]</scope>
    <source>
        <strain evidence="3">KACC 13778</strain>
    </source>
</reference>
<evidence type="ECO:0000256" key="1">
    <source>
        <dbReference type="SAM" id="MobiDB-lite"/>
    </source>
</evidence>